<comment type="caution">
    <text evidence="1">The sequence shown here is derived from an EMBL/GenBank/DDBJ whole genome shotgun (WGS) entry which is preliminary data.</text>
</comment>
<reference evidence="1 2" key="1">
    <citation type="submission" date="2020-08" db="EMBL/GenBank/DDBJ databases">
        <title>Genomic Encyclopedia of Type Strains, Phase IV (KMG-IV): sequencing the most valuable type-strain genomes for metagenomic binning, comparative biology and taxonomic classification.</title>
        <authorList>
            <person name="Goeker M."/>
        </authorList>
    </citation>
    <scope>NUCLEOTIDE SEQUENCE [LARGE SCALE GENOMIC DNA]</scope>
    <source>
        <strain evidence="1 2">YC6886</strain>
    </source>
</reference>
<dbReference type="EMBL" id="JACHFD010000019">
    <property type="protein sequence ID" value="MBB5353075.1"/>
    <property type="molecule type" value="Genomic_DNA"/>
</dbReference>
<dbReference type="AlphaFoldDB" id="A0A840V4X8"/>
<evidence type="ECO:0000313" key="2">
    <source>
        <dbReference type="Proteomes" id="UP000557717"/>
    </source>
</evidence>
<keyword evidence="2" id="KW-1185">Reference proteome</keyword>
<protein>
    <submittedName>
        <fullName evidence="1">Transposase</fullName>
    </submittedName>
</protein>
<name>A0A840V4X8_9BACT</name>
<sequence length="62" mass="6971">MREDASSLTDSAREIIHPLLSSARMDCGEGPREHSRRSILNGNFAIIRASGSWRMMPHDLPH</sequence>
<proteinExistence type="predicted"/>
<evidence type="ECO:0000313" key="1">
    <source>
        <dbReference type="EMBL" id="MBB5353075.1"/>
    </source>
</evidence>
<dbReference type="Proteomes" id="UP000557717">
    <property type="component" value="Unassembled WGS sequence"/>
</dbReference>
<organism evidence="1 2">
    <name type="scientific">Haloferula luteola</name>
    <dbReference type="NCBI Taxonomy" id="595692"/>
    <lineage>
        <taxon>Bacteria</taxon>
        <taxon>Pseudomonadati</taxon>
        <taxon>Verrucomicrobiota</taxon>
        <taxon>Verrucomicrobiia</taxon>
        <taxon>Verrucomicrobiales</taxon>
        <taxon>Verrucomicrobiaceae</taxon>
        <taxon>Haloferula</taxon>
    </lineage>
</organism>
<accession>A0A840V4X8</accession>
<gene>
    <name evidence="1" type="ORF">HNR46_003328</name>
</gene>